<feature type="compositionally biased region" description="Polar residues" evidence="8">
    <location>
        <begin position="1"/>
        <end position="11"/>
    </location>
</feature>
<keyword evidence="6 7" id="KW-0072">Autophagy</keyword>
<evidence type="ECO:0000256" key="2">
    <source>
        <dbReference type="ARBA" id="ARBA00011288"/>
    </source>
</evidence>
<dbReference type="EMBL" id="JAEPQZ010000003">
    <property type="protein sequence ID" value="KAG2183139.1"/>
    <property type="molecule type" value="Genomic_DNA"/>
</dbReference>
<dbReference type="GO" id="GO:0034727">
    <property type="term" value="P:piecemeal microautophagy of the nucleus"/>
    <property type="evidence" value="ECO:0007669"/>
    <property type="project" value="TreeGrafter"/>
</dbReference>
<dbReference type="PANTHER" id="PTHR13385:SF0">
    <property type="entry name" value="UBIQUITIN-LIKE PROTEIN ATG12"/>
    <property type="match status" value="1"/>
</dbReference>
<comment type="caution">
    <text evidence="9">The sequence shown here is derived from an EMBL/GenBank/DDBJ whole genome shotgun (WGS) entry which is preliminary data.</text>
</comment>
<dbReference type="SUPFAM" id="SSF54236">
    <property type="entry name" value="Ubiquitin-like"/>
    <property type="match status" value="1"/>
</dbReference>
<keyword evidence="7" id="KW-0653">Protein transport</keyword>
<accession>A0A8H7Q152</accession>
<evidence type="ECO:0000313" key="9">
    <source>
        <dbReference type="EMBL" id="KAG2183139.1"/>
    </source>
</evidence>
<comment type="subunit">
    <text evidence="2 7">Forms a conjugate with ATG5.</text>
</comment>
<dbReference type="FunFam" id="3.10.20.90:FF:000150">
    <property type="entry name" value="Ubiquitin-like protein ATG12"/>
    <property type="match status" value="1"/>
</dbReference>
<keyword evidence="5 7" id="KW-0833">Ubl conjugation pathway</keyword>
<keyword evidence="7" id="KW-0813">Transport</keyword>
<dbReference type="Proteomes" id="UP000654370">
    <property type="component" value="Unassembled WGS sequence"/>
</dbReference>
<gene>
    <name evidence="9" type="ORF">INT43_006134</name>
</gene>
<sequence length="129" mass="14452">MEGSEVGNQQESNKDKETTEHVASPTETLEQVIRQKKEKDITKVIVQFRAIGNAPILKQKLFKITASQKFQAVTIFLRKELNYGASDPLFMYINSAFAPAPDEIISNLYKSFGTDGFLVINYCTTAAWG</sequence>
<dbReference type="Gene3D" id="3.10.20.90">
    <property type="entry name" value="Phosphatidylinositol 3-kinase Catalytic Subunit, Chain A, domain 1"/>
    <property type="match status" value="1"/>
</dbReference>
<dbReference type="InterPro" id="IPR007242">
    <property type="entry name" value="Atg12"/>
</dbReference>
<keyword evidence="4 7" id="KW-1017">Isopeptide bond</keyword>
<evidence type="ECO:0000256" key="4">
    <source>
        <dbReference type="ARBA" id="ARBA00022499"/>
    </source>
</evidence>
<evidence type="ECO:0000256" key="5">
    <source>
        <dbReference type="ARBA" id="ARBA00022786"/>
    </source>
</evidence>
<dbReference type="GO" id="GO:0097352">
    <property type="term" value="P:autophagosome maturation"/>
    <property type="evidence" value="ECO:0007669"/>
    <property type="project" value="TreeGrafter"/>
</dbReference>
<dbReference type="InterPro" id="IPR029071">
    <property type="entry name" value="Ubiquitin-like_domsf"/>
</dbReference>
<evidence type="ECO:0000256" key="6">
    <source>
        <dbReference type="ARBA" id="ARBA00023006"/>
    </source>
</evidence>
<evidence type="ECO:0000256" key="3">
    <source>
        <dbReference type="ARBA" id="ARBA00015875"/>
    </source>
</evidence>
<comment type="similarity">
    <text evidence="1 7">Belongs to the ATG12 family.</text>
</comment>
<keyword evidence="7" id="KW-0472">Membrane</keyword>
<dbReference type="GO" id="GO:0015031">
    <property type="term" value="P:protein transport"/>
    <property type="evidence" value="ECO:0007669"/>
    <property type="project" value="UniProtKB-KW"/>
</dbReference>
<dbReference type="GO" id="GO:0034274">
    <property type="term" value="C:Atg12-Atg5-Atg16 complex"/>
    <property type="evidence" value="ECO:0007669"/>
    <property type="project" value="TreeGrafter"/>
</dbReference>
<dbReference type="PANTHER" id="PTHR13385">
    <property type="entry name" value="AUTOPHAGY PROTEIN 12"/>
    <property type="match status" value="1"/>
</dbReference>
<proteinExistence type="inferred from homology"/>
<keyword evidence="10" id="KW-1185">Reference proteome</keyword>
<protein>
    <recommendedName>
        <fullName evidence="3 7">Ubiquitin-like protein ATG12</fullName>
    </recommendedName>
</protein>
<evidence type="ECO:0000256" key="8">
    <source>
        <dbReference type="SAM" id="MobiDB-lite"/>
    </source>
</evidence>
<dbReference type="GO" id="GO:0000421">
    <property type="term" value="C:autophagosome membrane"/>
    <property type="evidence" value="ECO:0007669"/>
    <property type="project" value="TreeGrafter"/>
</dbReference>
<dbReference type="GO" id="GO:0000422">
    <property type="term" value="P:autophagy of mitochondrion"/>
    <property type="evidence" value="ECO:0007669"/>
    <property type="project" value="TreeGrafter"/>
</dbReference>
<evidence type="ECO:0000313" key="10">
    <source>
        <dbReference type="Proteomes" id="UP000654370"/>
    </source>
</evidence>
<dbReference type="GO" id="GO:0000045">
    <property type="term" value="P:autophagosome assembly"/>
    <property type="evidence" value="ECO:0007669"/>
    <property type="project" value="InterPro"/>
</dbReference>
<feature type="region of interest" description="Disordered" evidence="8">
    <location>
        <begin position="1"/>
        <end position="29"/>
    </location>
</feature>
<name>A0A8H7Q152_MORIS</name>
<dbReference type="Pfam" id="PF04110">
    <property type="entry name" value="APG12"/>
    <property type="match status" value="1"/>
</dbReference>
<organism evidence="9 10">
    <name type="scientific">Mortierella isabellina</name>
    <name type="common">Filamentous fungus</name>
    <name type="synonym">Umbelopsis isabellina</name>
    <dbReference type="NCBI Taxonomy" id="91625"/>
    <lineage>
        <taxon>Eukaryota</taxon>
        <taxon>Fungi</taxon>
        <taxon>Fungi incertae sedis</taxon>
        <taxon>Mucoromycota</taxon>
        <taxon>Mucoromycotina</taxon>
        <taxon>Umbelopsidomycetes</taxon>
        <taxon>Umbelopsidales</taxon>
        <taxon>Umbelopsidaceae</taxon>
        <taxon>Umbelopsis</taxon>
    </lineage>
</organism>
<dbReference type="AlphaFoldDB" id="A0A8H7Q152"/>
<comment type="function">
    <text evidence="7">Ubiquitin-like protein involved in cytoplasm to vacuole transport (Cvt), autophagy vesicles formation, mitophagy, and nucleophagy.</text>
</comment>
<dbReference type="GO" id="GO:0061723">
    <property type="term" value="P:glycophagy"/>
    <property type="evidence" value="ECO:0007669"/>
    <property type="project" value="TreeGrafter"/>
</dbReference>
<dbReference type="OrthoDB" id="10003551at2759"/>
<evidence type="ECO:0000256" key="1">
    <source>
        <dbReference type="ARBA" id="ARBA00007778"/>
    </source>
</evidence>
<reference evidence="9" key="1">
    <citation type="submission" date="2020-12" db="EMBL/GenBank/DDBJ databases">
        <title>Metabolic potential, ecology and presence of endohyphal bacteria is reflected in genomic diversity of Mucoromycotina.</title>
        <authorList>
            <person name="Muszewska A."/>
            <person name="Okrasinska A."/>
            <person name="Steczkiewicz K."/>
            <person name="Drgas O."/>
            <person name="Orlowska M."/>
            <person name="Perlinska-Lenart U."/>
            <person name="Aleksandrzak-Piekarczyk T."/>
            <person name="Szatraj K."/>
            <person name="Zielenkiewicz U."/>
            <person name="Pilsyk S."/>
            <person name="Malc E."/>
            <person name="Mieczkowski P."/>
            <person name="Kruszewska J.S."/>
            <person name="Biernat P."/>
            <person name="Pawlowska J."/>
        </authorList>
    </citation>
    <scope>NUCLEOTIDE SEQUENCE</scope>
    <source>
        <strain evidence="9">WA0000067209</strain>
    </source>
</reference>
<comment type="subcellular location">
    <subcellularLocation>
        <location evidence="7">Preautophagosomal structure membrane</location>
        <topology evidence="7">Peripheral membrane protein</topology>
    </subcellularLocation>
</comment>
<dbReference type="GO" id="GO:0019776">
    <property type="term" value="F:Atg8-family ligase activity"/>
    <property type="evidence" value="ECO:0007669"/>
    <property type="project" value="TreeGrafter"/>
</dbReference>
<evidence type="ECO:0000256" key="7">
    <source>
        <dbReference type="RuleBase" id="RU361201"/>
    </source>
</evidence>
<dbReference type="CDD" id="cd01612">
    <property type="entry name" value="Ubl_ATG12"/>
    <property type="match status" value="1"/>
</dbReference>
<dbReference type="GO" id="GO:0034045">
    <property type="term" value="C:phagophore assembly site membrane"/>
    <property type="evidence" value="ECO:0007669"/>
    <property type="project" value="UniProtKB-SubCell"/>
</dbReference>